<dbReference type="InterPro" id="IPR002850">
    <property type="entry name" value="PIN_toxin-like"/>
</dbReference>
<dbReference type="Pfam" id="PF13470">
    <property type="entry name" value="PIN_3"/>
    <property type="match status" value="1"/>
</dbReference>
<accession>A0A975MKV6</accession>
<dbReference type="KEGG" id="mpad:KEF85_08710"/>
<dbReference type="InterPro" id="IPR002716">
    <property type="entry name" value="PIN_dom"/>
</dbReference>
<dbReference type="PANTHER" id="PTHR34610">
    <property type="entry name" value="SSL7007 PROTEIN"/>
    <property type="match status" value="1"/>
</dbReference>
<feature type="domain" description="PIN" evidence="1">
    <location>
        <begin position="3"/>
        <end position="120"/>
    </location>
</feature>
<dbReference type="SUPFAM" id="SSF88723">
    <property type="entry name" value="PIN domain-like"/>
    <property type="match status" value="1"/>
</dbReference>
<evidence type="ECO:0000259" key="1">
    <source>
        <dbReference type="SMART" id="SM00670"/>
    </source>
</evidence>
<dbReference type="SMART" id="SM00670">
    <property type="entry name" value="PINc"/>
    <property type="match status" value="1"/>
</dbReference>
<dbReference type="CDD" id="cd09854">
    <property type="entry name" value="PIN_VapC-like"/>
    <property type="match status" value="1"/>
</dbReference>
<evidence type="ECO:0000313" key="3">
    <source>
        <dbReference type="Proteomes" id="UP000676649"/>
    </source>
</evidence>
<dbReference type="RefSeq" id="WP_215579455.1">
    <property type="nucleotide sequence ID" value="NZ_CP073754.1"/>
</dbReference>
<dbReference type="NCBIfam" id="TIGR00305">
    <property type="entry name" value="putative toxin-antitoxin system toxin component, PIN family"/>
    <property type="match status" value="1"/>
</dbReference>
<name>A0A975MKV6_9GAMM</name>
<evidence type="ECO:0000313" key="2">
    <source>
        <dbReference type="EMBL" id="QWF69464.1"/>
    </source>
</evidence>
<sequence length="143" mass="16078">MAIKVVVDTNVLVAGLIGGKGPNREVLRCCLQGELLPFIGNELFLEYQDLLNREHIQALCKQTSVTLMEFLDGFAQVCRPVDARYLWRPNLKDEADNHLIELAIAANAKYIITNNVADFATAELKHLGYEVITPEQLLRLLRS</sequence>
<keyword evidence="3" id="KW-1185">Reference proteome</keyword>
<protein>
    <submittedName>
        <fullName evidence="2">Toxin-antitoxin system toxin component, PIN family</fullName>
    </submittedName>
</protein>
<gene>
    <name evidence="2" type="ORF">KEF85_08710</name>
</gene>
<dbReference type="Proteomes" id="UP000676649">
    <property type="component" value="Chromosome"/>
</dbReference>
<reference evidence="2" key="1">
    <citation type="submission" date="2021-04" db="EMBL/GenBank/DDBJ databases">
        <title>Draft genome sequence data of methanotrophic Methylovulum sp. strain S1L and Methylomonas sp. strain S2AM isolated from boreal lake water columns.</title>
        <authorList>
            <person name="Rissanen A.J."/>
            <person name="Mangayil R."/>
            <person name="Svenning M.M."/>
            <person name="Khanongnuch R."/>
        </authorList>
    </citation>
    <scope>NUCLEOTIDE SEQUENCE</scope>
    <source>
        <strain evidence="2">S2AM</strain>
    </source>
</reference>
<dbReference type="PANTHER" id="PTHR34610:SF3">
    <property type="entry name" value="SSL7007 PROTEIN"/>
    <property type="match status" value="1"/>
</dbReference>
<dbReference type="InterPro" id="IPR029060">
    <property type="entry name" value="PIN-like_dom_sf"/>
</dbReference>
<proteinExistence type="predicted"/>
<organism evidence="2 3">
    <name type="scientific">Methylomonas paludis</name>
    <dbReference type="NCBI Taxonomy" id="1173101"/>
    <lineage>
        <taxon>Bacteria</taxon>
        <taxon>Pseudomonadati</taxon>
        <taxon>Pseudomonadota</taxon>
        <taxon>Gammaproteobacteria</taxon>
        <taxon>Methylococcales</taxon>
        <taxon>Methylococcaceae</taxon>
        <taxon>Methylomonas</taxon>
    </lineage>
</organism>
<dbReference type="AlphaFoldDB" id="A0A975MKV6"/>
<dbReference type="EMBL" id="CP073754">
    <property type="protein sequence ID" value="QWF69464.1"/>
    <property type="molecule type" value="Genomic_DNA"/>
</dbReference>